<gene>
    <name evidence="1" type="ORF">MNBD_GAMMA19-570</name>
</gene>
<dbReference type="HAMAP" id="MF_00048">
    <property type="entry name" value="UPF0102"/>
    <property type="match status" value="1"/>
</dbReference>
<dbReference type="NCBIfam" id="TIGR00252">
    <property type="entry name" value="YraN family protein"/>
    <property type="match status" value="1"/>
</dbReference>
<dbReference type="Gene3D" id="3.40.1350.10">
    <property type="match status" value="1"/>
</dbReference>
<dbReference type="GO" id="GO:0003676">
    <property type="term" value="F:nucleic acid binding"/>
    <property type="evidence" value="ECO:0007669"/>
    <property type="project" value="InterPro"/>
</dbReference>
<dbReference type="PANTHER" id="PTHR34039">
    <property type="entry name" value="UPF0102 PROTEIN YRAN"/>
    <property type="match status" value="1"/>
</dbReference>
<dbReference type="InterPro" id="IPR011856">
    <property type="entry name" value="tRNA_endonuc-like_dom_sf"/>
</dbReference>
<dbReference type="InterPro" id="IPR011335">
    <property type="entry name" value="Restrct_endonuc-II-like"/>
</dbReference>
<accession>A0A3B1AUK3</accession>
<dbReference type="NCBIfam" id="NF009150">
    <property type="entry name" value="PRK12497.1-3"/>
    <property type="match status" value="1"/>
</dbReference>
<dbReference type="NCBIfam" id="NF009154">
    <property type="entry name" value="PRK12497.3-3"/>
    <property type="match status" value="1"/>
</dbReference>
<dbReference type="PANTHER" id="PTHR34039:SF1">
    <property type="entry name" value="UPF0102 PROTEIN YRAN"/>
    <property type="match status" value="1"/>
</dbReference>
<proteinExistence type="inferred from homology"/>
<dbReference type="CDD" id="cd20736">
    <property type="entry name" value="PoNe_Nuclease"/>
    <property type="match status" value="1"/>
</dbReference>
<evidence type="ECO:0000313" key="1">
    <source>
        <dbReference type="EMBL" id="VAW97634.1"/>
    </source>
</evidence>
<dbReference type="InterPro" id="IPR003509">
    <property type="entry name" value="UPF0102_YraN-like"/>
</dbReference>
<dbReference type="AlphaFoldDB" id="A0A3B1AUK3"/>
<organism evidence="1">
    <name type="scientific">hydrothermal vent metagenome</name>
    <dbReference type="NCBI Taxonomy" id="652676"/>
    <lineage>
        <taxon>unclassified sequences</taxon>
        <taxon>metagenomes</taxon>
        <taxon>ecological metagenomes</taxon>
    </lineage>
</organism>
<name>A0A3B1AUK3_9ZZZZ</name>
<dbReference type="EMBL" id="UOFV01000122">
    <property type="protein sequence ID" value="VAW97634.1"/>
    <property type="molecule type" value="Genomic_DNA"/>
</dbReference>
<reference evidence="1" key="1">
    <citation type="submission" date="2018-06" db="EMBL/GenBank/DDBJ databases">
        <authorList>
            <person name="Zhirakovskaya E."/>
        </authorList>
    </citation>
    <scope>NUCLEOTIDE SEQUENCE</scope>
</reference>
<protein>
    <submittedName>
        <fullName evidence="1">UPF0102 protein YraN</fullName>
    </submittedName>
</protein>
<dbReference type="SUPFAM" id="SSF52980">
    <property type="entry name" value="Restriction endonuclease-like"/>
    <property type="match status" value="1"/>
</dbReference>
<sequence length="127" mass="14558">MFSKNRQNDTRAATGKQAEAHACEYLQTQGLTLVERNYLCKRGEIDLIMQDKHSTVFVEVRYRRNDHFGSGAESVDWRKQAKLLATAEHYLQQHPKAAQSVCRFDVVALTTENGQQTIDWIIDAFQA</sequence>
<dbReference type="Pfam" id="PF02021">
    <property type="entry name" value="UPF0102"/>
    <property type="match status" value="1"/>
</dbReference>